<feature type="compositionally biased region" description="Basic and acidic residues" evidence="1">
    <location>
        <begin position="1"/>
        <end position="13"/>
    </location>
</feature>
<name>A0A1C7M8Y3_GRIFR</name>
<keyword evidence="3" id="KW-1185">Reference proteome</keyword>
<dbReference type="EMBL" id="LUGG01000007">
    <property type="protein sequence ID" value="OBZ73288.1"/>
    <property type="molecule type" value="Genomic_DNA"/>
</dbReference>
<accession>A0A1C7M8Y3</accession>
<organism evidence="2 3">
    <name type="scientific">Grifola frondosa</name>
    <name type="common">Maitake</name>
    <name type="synonym">Polyporus frondosus</name>
    <dbReference type="NCBI Taxonomy" id="5627"/>
    <lineage>
        <taxon>Eukaryota</taxon>
        <taxon>Fungi</taxon>
        <taxon>Dikarya</taxon>
        <taxon>Basidiomycota</taxon>
        <taxon>Agaricomycotina</taxon>
        <taxon>Agaricomycetes</taxon>
        <taxon>Polyporales</taxon>
        <taxon>Grifolaceae</taxon>
        <taxon>Grifola</taxon>
    </lineage>
</organism>
<proteinExistence type="predicted"/>
<evidence type="ECO:0000313" key="3">
    <source>
        <dbReference type="Proteomes" id="UP000092993"/>
    </source>
</evidence>
<sequence>MKQKEELLEEKIMGPKSQISIDEKDYEGDMSPLNNEEDLIKIIMKNIMSEVDDIHIAEKFKE</sequence>
<dbReference type="AlphaFoldDB" id="A0A1C7M8Y3"/>
<gene>
    <name evidence="2" type="ORF">A0H81_06748</name>
</gene>
<comment type="caution">
    <text evidence="2">The sequence shown here is derived from an EMBL/GenBank/DDBJ whole genome shotgun (WGS) entry which is preliminary data.</text>
</comment>
<dbReference type="Proteomes" id="UP000092993">
    <property type="component" value="Unassembled WGS sequence"/>
</dbReference>
<protein>
    <submittedName>
        <fullName evidence="2">Uncharacterized protein</fullName>
    </submittedName>
</protein>
<reference evidence="2 3" key="1">
    <citation type="submission" date="2016-03" db="EMBL/GenBank/DDBJ databases">
        <title>Whole genome sequencing of Grifola frondosa 9006-11.</title>
        <authorList>
            <person name="Min B."/>
            <person name="Park H."/>
            <person name="Kim J.-G."/>
            <person name="Cho H."/>
            <person name="Oh Y.-L."/>
            <person name="Kong W.-S."/>
            <person name="Choi I.-G."/>
        </authorList>
    </citation>
    <scope>NUCLEOTIDE SEQUENCE [LARGE SCALE GENOMIC DNA]</scope>
    <source>
        <strain evidence="2 3">9006-11</strain>
    </source>
</reference>
<feature type="region of interest" description="Disordered" evidence="1">
    <location>
        <begin position="1"/>
        <end position="32"/>
    </location>
</feature>
<evidence type="ECO:0000313" key="2">
    <source>
        <dbReference type="EMBL" id="OBZ73288.1"/>
    </source>
</evidence>
<evidence type="ECO:0000256" key="1">
    <source>
        <dbReference type="SAM" id="MobiDB-lite"/>
    </source>
</evidence>